<keyword evidence="6" id="KW-0675">Receptor</keyword>
<dbReference type="InterPro" id="IPR036225">
    <property type="entry name" value="SRP/SRP_N"/>
</dbReference>
<dbReference type="PROSITE" id="PS00300">
    <property type="entry name" value="SRP54"/>
    <property type="match status" value="1"/>
</dbReference>
<dbReference type="AlphaFoldDB" id="K8F6I0"/>
<dbReference type="GO" id="GO:0005047">
    <property type="term" value="F:signal recognition particle binding"/>
    <property type="evidence" value="ECO:0007669"/>
    <property type="project" value="TreeGrafter"/>
</dbReference>
<dbReference type="Gene3D" id="3.40.50.300">
    <property type="entry name" value="P-loop containing nucleotide triphosphate hydrolases"/>
    <property type="match status" value="1"/>
</dbReference>
<dbReference type="Proteomes" id="UP000198341">
    <property type="component" value="Chromosome 17"/>
</dbReference>
<dbReference type="EMBL" id="FO082262">
    <property type="protein sequence ID" value="CCO20410.1"/>
    <property type="molecule type" value="Genomic_DNA"/>
</dbReference>
<dbReference type="GO" id="GO:0005525">
    <property type="term" value="F:GTP binding"/>
    <property type="evidence" value="ECO:0007669"/>
    <property type="project" value="UniProtKB-KW"/>
</dbReference>
<dbReference type="GeneID" id="19010966"/>
<dbReference type="Pfam" id="PF00448">
    <property type="entry name" value="SRP54"/>
    <property type="match status" value="1"/>
</dbReference>
<dbReference type="FunFam" id="3.40.50.300:FF:000053">
    <property type="entry name" value="Signal recognition particle receptor FtsY"/>
    <property type="match status" value="1"/>
</dbReference>
<dbReference type="PANTHER" id="PTHR43134">
    <property type="entry name" value="SIGNAL RECOGNITION PARTICLE RECEPTOR SUBUNIT ALPHA"/>
    <property type="match status" value="1"/>
</dbReference>
<organism evidence="8 9">
    <name type="scientific">Bathycoccus prasinos</name>
    <dbReference type="NCBI Taxonomy" id="41875"/>
    <lineage>
        <taxon>Eukaryota</taxon>
        <taxon>Viridiplantae</taxon>
        <taxon>Chlorophyta</taxon>
        <taxon>Mamiellophyceae</taxon>
        <taxon>Mamiellales</taxon>
        <taxon>Bathycoccaceae</taxon>
        <taxon>Bathycoccus</taxon>
    </lineage>
</organism>
<dbReference type="InterPro" id="IPR004390">
    <property type="entry name" value="SR_rcpt_FtsY"/>
</dbReference>
<dbReference type="Gene3D" id="1.20.120.140">
    <property type="entry name" value="Signal recognition particle SRP54, nucleotide-binding domain"/>
    <property type="match status" value="1"/>
</dbReference>
<proteinExistence type="inferred from homology"/>
<keyword evidence="9" id="KW-1185">Reference proteome</keyword>
<keyword evidence="3" id="KW-0547">Nucleotide-binding</keyword>
<dbReference type="InterPro" id="IPR003593">
    <property type="entry name" value="AAA+_ATPase"/>
</dbReference>
<dbReference type="STRING" id="41875.K8F6I0"/>
<dbReference type="OrthoDB" id="1727884at2759"/>
<dbReference type="InterPro" id="IPR042101">
    <property type="entry name" value="SRP54_N_sf"/>
</dbReference>
<gene>
    <name evidence="8" type="ordered locus">Bathy17g02090</name>
</gene>
<evidence type="ECO:0000256" key="2">
    <source>
        <dbReference type="ARBA" id="ARBA00008531"/>
    </source>
</evidence>
<protein>
    <submittedName>
        <fullName evidence="8">Signal recognition particle-docking protein FtsY</fullName>
    </submittedName>
</protein>
<evidence type="ECO:0000259" key="7">
    <source>
        <dbReference type="PROSITE" id="PS00300"/>
    </source>
</evidence>
<dbReference type="SMART" id="SM00963">
    <property type="entry name" value="SRP54_N"/>
    <property type="match status" value="1"/>
</dbReference>
<comment type="subcellular location">
    <subcellularLocation>
        <location evidence="1">Membrane</location>
        <topology evidence="1">Peripheral membrane protein</topology>
    </subcellularLocation>
</comment>
<evidence type="ECO:0000256" key="1">
    <source>
        <dbReference type="ARBA" id="ARBA00004170"/>
    </source>
</evidence>
<sequence length="336" mass="36105">MHSGGGGFSLSKLTSVLKKKTQSDFDRVISGTSKTREKLSYMDEILGLWRLEDLDDTLDDLEETLLSVDFGPKTAGKVLDTIRELVEDGKIKTGEDCKRALKETIVNILVNDGGDPTKMNVSDDEKIPTCVLIIGVNGGGKTTTIGKLSNWYKNAGAKVMMVPGDTFRAAAAEQLQTWADRTGAIMSKSPPNTKPGAVSYKAVDEAIAMGDIDVILADTSGRLHTNLDLMDELVGVKSSIKKREPSMPHEVLLVLDGTTGLNMLNQAREFGQQLGVTGIILTKLDGTARGGAVISVVDEMKIPVKFVGVGETMEDLQVFEPLSFVDALFPEEAGDA</sequence>
<dbReference type="InterPro" id="IPR027417">
    <property type="entry name" value="P-loop_NTPase"/>
</dbReference>
<dbReference type="RefSeq" id="XP_007508306.1">
    <property type="nucleotide sequence ID" value="XM_007508244.1"/>
</dbReference>
<evidence type="ECO:0000256" key="3">
    <source>
        <dbReference type="ARBA" id="ARBA00022741"/>
    </source>
</evidence>
<dbReference type="NCBIfam" id="TIGR00064">
    <property type="entry name" value="ftsY"/>
    <property type="match status" value="1"/>
</dbReference>
<evidence type="ECO:0000256" key="4">
    <source>
        <dbReference type="ARBA" id="ARBA00023134"/>
    </source>
</evidence>
<reference evidence="8 9" key="1">
    <citation type="submission" date="2011-10" db="EMBL/GenBank/DDBJ databases">
        <authorList>
            <person name="Genoscope - CEA"/>
        </authorList>
    </citation>
    <scope>NUCLEOTIDE SEQUENCE [LARGE SCALE GENOMIC DNA]</scope>
    <source>
        <strain evidence="8 9">RCC 1105</strain>
    </source>
</reference>
<feature type="domain" description="SRP54-type proteins GTP-binding" evidence="7">
    <location>
        <begin position="303"/>
        <end position="316"/>
    </location>
</feature>
<dbReference type="GO" id="GO:0005737">
    <property type="term" value="C:cytoplasm"/>
    <property type="evidence" value="ECO:0007669"/>
    <property type="project" value="UniProtKB-ARBA"/>
</dbReference>
<comment type="similarity">
    <text evidence="2">Belongs to the GTP-binding SRP family.</text>
</comment>
<dbReference type="KEGG" id="bpg:Bathy17g02090"/>
<dbReference type="GO" id="GO:0006614">
    <property type="term" value="P:SRP-dependent cotranslational protein targeting to membrane"/>
    <property type="evidence" value="ECO:0007669"/>
    <property type="project" value="InterPro"/>
</dbReference>
<dbReference type="InterPro" id="IPR000897">
    <property type="entry name" value="SRP54_GTPase_dom"/>
</dbReference>
<dbReference type="InterPro" id="IPR013822">
    <property type="entry name" value="Signal_recog_particl_SRP54_hlx"/>
</dbReference>
<dbReference type="Pfam" id="PF02881">
    <property type="entry name" value="SRP54_N"/>
    <property type="match status" value="1"/>
</dbReference>
<evidence type="ECO:0000313" key="8">
    <source>
        <dbReference type="EMBL" id="CCO20410.1"/>
    </source>
</evidence>
<evidence type="ECO:0000313" key="9">
    <source>
        <dbReference type="Proteomes" id="UP000198341"/>
    </source>
</evidence>
<dbReference type="eggNOG" id="KOG0780">
    <property type="taxonomic scope" value="Eukaryota"/>
</dbReference>
<dbReference type="SUPFAM" id="SSF47364">
    <property type="entry name" value="Domain of the SRP/SRP receptor G-proteins"/>
    <property type="match status" value="1"/>
</dbReference>
<name>K8F6I0_9CHLO</name>
<dbReference type="SMART" id="SM00962">
    <property type="entry name" value="SRP54"/>
    <property type="match status" value="1"/>
</dbReference>
<keyword evidence="4" id="KW-0342">GTP-binding</keyword>
<dbReference type="SMART" id="SM00382">
    <property type="entry name" value="AAA"/>
    <property type="match status" value="1"/>
</dbReference>
<dbReference type="SUPFAM" id="SSF52540">
    <property type="entry name" value="P-loop containing nucleoside triphosphate hydrolases"/>
    <property type="match status" value="1"/>
</dbReference>
<accession>K8F6I0</accession>
<keyword evidence="5" id="KW-0472">Membrane</keyword>
<dbReference type="GO" id="GO:0003924">
    <property type="term" value="F:GTPase activity"/>
    <property type="evidence" value="ECO:0007669"/>
    <property type="project" value="TreeGrafter"/>
</dbReference>
<dbReference type="PANTHER" id="PTHR43134:SF7">
    <property type="entry name" value="CELL DIVISION PROTEIN FTSY HOMOLOG, CHLOROPLASTIC"/>
    <property type="match status" value="1"/>
</dbReference>
<evidence type="ECO:0000256" key="6">
    <source>
        <dbReference type="ARBA" id="ARBA00023170"/>
    </source>
</evidence>
<evidence type="ECO:0000256" key="5">
    <source>
        <dbReference type="ARBA" id="ARBA00023136"/>
    </source>
</evidence>
<dbReference type="GO" id="GO:0016020">
    <property type="term" value="C:membrane"/>
    <property type="evidence" value="ECO:0007669"/>
    <property type="project" value="UniProtKB-SubCell"/>
</dbReference>